<gene>
    <name evidence="2" type="ORF">HF838_03440</name>
</gene>
<keyword evidence="1" id="KW-0732">Signal</keyword>
<evidence type="ECO:0000313" key="3">
    <source>
        <dbReference type="Proteomes" id="UP000561326"/>
    </source>
</evidence>
<dbReference type="Gene3D" id="3.10.450.420">
    <property type="match status" value="1"/>
</dbReference>
<evidence type="ECO:0000256" key="1">
    <source>
        <dbReference type="SAM" id="SignalP"/>
    </source>
</evidence>
<dbReference type="Proteomes" id="UP000561326">
    <property type="component" value="Unassembled WGS sequence"/>
</dbReference>
<evidence type="ECO:0000313" key="2">
    <source>
        <dbReference type="EMBL" id="NME97306.1"/>
    </source>
</evidence>
<dbReference type="RefSeq" id="WP_168974496.1">
    <property type="nucleotide sequence ID" value="NZ_JABAGO010000002.1"/>
</dbReference>
<accession>A0A848CVE8</accession>
<proteinExistence type="predicted"/>
<dbReference type="InterPro" id="IPR053749">
    <property type="entry name" value="TA_system-associated_sf"/>
</dbReference>
<dbReference type="InterPro" id="IPR031841">
    <property type="entry name" value="Endopep_inhib"/>
</dbReference>
<protein>
    <submittedName>
        <fullName evidence="2">Uncharacterized protein</fullName>
    </submittedName>
</protein>
<dbReference type="EMBL" id="JABAGO010000002">
    <property type="protein sequence ID" value="NME97306.1"/>
    <property type="molecule type" value="Genomic_DNA"/>
</dbReference>
<organism evidence="2 3">
    <name type="scientific">Aneurinibacillus aneurinilyticus</name>
    <name type="common">Bacillus aneurinolyticus</name>
    <dbReference type="NCBI Taxonomy" id="1391"/>
    <lineage>
        <taxon>Bacteria</taxon>
        <taxon>Bacillati</taxon>
        <taxon>Bacillota</taxon>
        <taxon>Bacilli</taxon>
        <taxon>Bacillales</taxon>
        <taxon>Paenibacillaceae</taxon>
        <taxon>Aneurinibacillus group</taxon>
        <taxon>Aneurinibacillus</taxon>
    </lineage>
</organism>
<dbReference type="AlphaFoldDB" id="A0A848CVE8"/>
<sequence length="189" mass="21379">MKKQMLIGCLVLSCGFLSVNPVIAEPVTAAVKKQAASPTQIKKIDEKNIISLLVEAENRYFYTLGGGKGKTEVFNIKDSQYRYLSSDIGTRKKLLDYLMKAFTKEASEIYIKERFIEYKGRMAQVNADKGNILEFNKATAKLIKGSSTMKEYQLSIPYPEHQSKPEIKTIKVKKVNGVWRIATSPEKLF</sequence>
<comment type="caution">
    <text evidence="2">The sequence shown here is derived from an EMBL/GenBank/DDBJ whole genome shotgun (WGS) entry which is preliminary data.</text>
</comment>
<feature type="chain" id="PRO_5032298151" evidence="1">
    <location>
        <begin position="25"/>
        <end position="189"/>
    </location>
</feature>
<name>A0A848CVE8_ANEAE</name>
<feature type="signal peptide" evidence="1">
    <location>
        <begin position="1"/>
        <end position="24"/>
    </location>
</feature>
<reference evidence="2 3" key="1">
    <citation type="submission" date="2020-04" db="EMBL/GenBank/DDBJ databases">
        <authorList>
            <person name="Hitch T.C.A."/>
            <person name="Wylensek D."/>
            <person name="Clavel T."/>
        </authorList>
    </citation>
    <scope>NUCLEOTIDE SEQUENCE [LARGE SCALE GENOMIC DNA]</scope>
    <source>
        <strain evidence="2 3">WB01_D5_05</strain>
    </source>
</reference>
<dbReference type="Pfam" id="PF16800">
    <property type="entry name" value="Endopep_inhib"/>
    <property type="match status" value="1"/>
</dbReference>